<dbReference type="CDD" id="cd02181">
    <property type="entry name" value="GH16_fungal_Lam16A_glucanase"/>
    <property type="match status" value="1"/>
</dbReference>
<sequence length="1500" mass="165372">MHTLSKLFLAALPFTTLVGAHHHDRSKSRHRHSVVRRQSNNRTYSVQDFYQGEDFFNDWDFFTGSDPTGGNVAYQSQSDAQSKGLAYVDDCDNSTVLAVDSTSTVPAGGNRDSVRITSQKSYNGGLFVIDASSMPVGCSTWPSFWTVGPNWPLAGEIDIIEGVNDQVTNQMTLHSGTNQTCTIEKTTGNSSFMGQVLGSSCYSTQTADAGCGIEDTDTSSFGYGFNNADGGVFALLWDNFVGMSMWHFARADIPADLTAQKPTPSTWGAPAGFWSAQSCDISSNFFDHQMVIDTTLCGNWAGGTAYSQSGCPGTCTDMIANATNYVDAKWVINYPPAMDSQPPPPPVPISDIITTAWPRRAVKACASCRRDKIRCDGNKPCGGCVKKGYSIEQCVAGCENCRKARARCEGGKPCLRCREEQVECTEGHSHPVLRADPLPPVLILRGAHRSKPDRAKLACQNCRRDNKKASFVMTSDLALDVLRAGRNVFTSGRDLNSLNSVAKAADKIIRNAKTHARAGDMGLVSKRHVYIADEIRLDAKARDRANIVRGRDTNVSIASVKLALNRASTANVHIVGVQTWKDLMAMHPLPTIGQASMMMAPPPFPSQVYGPTPYHLLATQSNHEMGQSLHPPTLSRAIGTYYPIVDPLINGPQPNISSERPKIGSSEIEYTADAEVSALFYAKSRECLADKLSQRKESVLGAAEDSSGEELEEASPSASTTTAERKRRRKKEDPQKMELIKERNRRNKQAQRQREKQKAKNGNQEVEVSLAEPSPPRSRCNIQEGQVLSAKPLSEAGGPTSRASSVISPNDSTRHESPSIRSVRAKSSDNTSPASKSNCPDSPDNNADETSSIAESSFGGRIRRSEPERIQYFKDQSQCDDVEPHRAHCTRCDKWIRLGKKQTYVVRPWENHRRKCHQRPPVSKESRRGEPEVEKPEGDISISETSMDVTKQLSPQSAGGEVEVKVKVEKRNPEGELSVSGSSLDITKQSSPQSARRNDAERKAFLEADPRAQEVKPHEVLCRSCQKWIKLSGTHFYLLGNWHTHQQRCSGVVPNSRVATAERKISLLNDSQAKSSSPRNVECAFCRTNVELDGTAQYDLTKWHEHKAKCSSPAIQPTPKAPASRLSRVFPPPSDQSFVHTSSSRVYIPATPVNSASTNPTVINDVSLSRAGEKRPRDDEDTLEERPVNRPRTEAYQAPKHEAPGPWGWFMQPLKAFDLTTSHHHIHIHKLHPTPPENRISIPTGNTALPPLHRLLPRVLRIMGSPNKDFTLKGINAQVLLSASICKQGIHLVTLSSEGDAPRRTIGEIAREKRLRDDPMAEVNGPLFVTCKRCGNRIKLSPKSLYDPFHWLKHRERCLKKPVGGVRATKRLSREIDTVEKDSPTSSSNTDTDNLTPPPLTPNDDRRGSPVVFKEGSPSPGPEEAIVDSPTKITDLTIVDQGPWQSWSWSDLRPPAWLIDANAMIEDDDDYDEPPRVTIIERDSTPTLSVRPGTRTQDHS</sequence>
<dbReference type="InterPro" id="IPR050546">
    <property type="entry name" value="Glycosyl_Hydrlase_16"/>
</dbReference>
<evidence type="ECO:0000259" key="3">
    <source>
        <dbReference type="PROSITE" id="PS50048"/>
    </source>
</evidence>
<feature type="domain" description="GH16" evidence="4">
    <location>
        <begin position="37"/>
        <end position="309"/>
    </location>
</feature>
<comment type="caution">
    <text evidence="5">The sequence shown here is derived from an EMBL/GenBank/DDBJ whole genome shotgun (WGS) entry which is preliminary data.</text>
</comment>
<dbReference type="InterPro" id="IPR013320">
    <property type="entry name" value="ConA-like_dom_sf"/>
</dbReference>
<dbReference type="GO" id="GO:0004553">
    <property type="term" value="F:hydrolase activity, hydrolyzing O-glycosyl compounds"/>
    <property type="evidence" value="ECO:0007669"/>
    <property type="project" value="InterPro"/>
</dbReference>
<keyword evidence="2" id="KW-0732">Signal</keyword>
<dbReference type="EMBL" id="LVVM01000539">
    <property type="protein sequence ID" value="OJA20450.1"/>
    <property type="molecule type" value="Genomic_DNA"/>
</dbReference>
<dbReference type="CDD" id="cd00067">
    <property type="entry name" value="GAL4"/>
    <property type="match status" value="1"/>
</dbReference>
<feature type="region of interest" description="Disordered" evidence="1">
    <location>
        <begin position="912"/>
        <end position="1000"/>
    </location>
</feature>
<proteinExistence type="predicted"/>
<feature type="compositionally biased region" description="Polar residues" evidence="1">
    <location>
        <begin position="979"/>
        <end position="995"/>
    </location>
</feature>
<feature type="compositionally biased region" description="Basic and acidic residues" evidence="1">
    <location>
        <begin position="1171"/>
        <end position="1190"/>
    </location>
</feature>
<dbReference type="SUPFAM" id="SSF57701">
    <property type="entry name" value="Zn2/Cys6 DNA-binding domain"/>
    <property type="match status" value="2"/>
</dbReference>
<dbReference type="SUPFAM" id="SSF49899">
    <property type="entry name" value="Concanavalin A-like lectins/glucanases"/>
    <property type="match status" value="1"/>
</dbReference>
<dbReference type="GO" id="GO:0000981">
    <property type="term" value="F:DNA-binding transcription factor activity, RNA polymerase II-specific"/>
    <property type="evidence" value="ECO:0007669"/>
    <property type="project" value="InterPro"/>
</dbReference>
<dbReference type="GO" id="GO:0009251">
    <property type="term" value="P:glucan catabolic process"/>
    <property type="evidence" value="ECO:0007669"/>
    <property type="project" value="TreeGrafter"/>
</dbReference>
<dbReference type="InterPro" id="IPR001138">
    <property type="entry name" value="Zn2Cys6_DnaBD"/>
</dbReference>
<dbReference type="GO" id="GO:0008270">
    <property type="term" value="F:zinc ion binding"/>
    <property type="evidence" value="ECO:0007669"/>
    <property type="project" value="InterPro"/>
</dbReference>
<evidence type="ECO:0000313" key="5">
    <source>
        <dbReference type="EMBL" id="OJA20450.1"/>
    </source>
</evidence>
<feature type="chain" id="PRO_5012272757" description="GH16 domain-containing protein" evidence="2">
    <location>
        <begin position="21"/>
        <end position="1500"/>
    </location>
</feature>
<dbReference type="STRING" id="180088.A0A1J8RFB2"/>
<dbReference type="InterPro" id="IPR036864">
    <property type="entry name" value="Zn2-C6_fun-type_DNA-bd_sf"/>
</dbReference>
<evidence type="ECO:0000256" key="2">
    <source>
        <dbReference type="SAM" id="SignalP"/>
    </source>
</evidence>
<dbReference type="PROSITE" id="PS50048">
    <property type="entry name" value="ZN2_CY6_FUNGAL_2"/>
    <property type="match status" value="2"/>
</dbReference>
<accession>A0A1J8RFB2</accession>
<dbReference type="OrthoDB" id="3262173at2759"/>
<feature type="region of interest" description="Disordered" evidence="1">
    <location>
        <begin position="1370"/>
        <end position="1430"/>
    </location>
</feature>
<feature type="compositionally biased region" description="Polar residues" evidence="1">
    <location>
        <begin position="1158"/>
        <end position="1167"/>
    </location>
</feature>
<evidence type="ECO:0000259" key="4">
    <source>
        <dbReference type="PROSITE" id="PS51762"/>
    </source>
</evidence>
<feature type="compositionally biased region" description="Polar residues" evidence="1">
    <location>
        <begin position="828"/>
        <end position="855"/>
    </location>
</feature>
<feature type="region of interest" description="Disordered" evidence="1">
    <location>
        <begin position="700"/>
        <end position="780"/>
    </location>
</feature>
<feature type="compositionally biased region" description="Basic and acidic residues" evidence="1">
    <location>
        <begin position="1372"/>
        <end position="1383"/>
    </location>
</feature>
<feature type="compositionally biased region" description="Basic and acidic residues" evidence="1">
    <location>
        <begin position="962"/>
        <end position="974"/>
    </location>
</feature>
<protein>
    <recommendedName>
        <fullName evidence="7">GH16 domain-containing protein</fullName>
    </recommendedName>
</protein>
<dbReference type="Proteomes" id="UP000183567">
    <property type="component" value="Unassembled WGS sequence"/>
</dbReference>
<evidence type="ECO:0000256" key="1">
    <source>
        <dbReference type="SAM" id="MobiDB-lite"/>
    </source>
</evidence>
<dbReference type="Pfam" id="PF00172">
    <property type="entry name" value="Zn_clus"/>
    <property type="match status" value="2"/>
</dbReference>
<gene>
    <name evidence="5" type="ORF">AZE42_06076</name>
</gene>
<evidence type="ECO:0008006" key="7">
    <source>
        <dbReference type="Google" id="ProtNLM"/>
    </source>
</evidence>
<feature type="region of interest" description="Disordered" evidence="1">
    <location>
        <begin position="1481"/>
        <end position="1500"/>
    </location>
</feature>
<organism evidence="5 6">
    <name type="scientific">Rhizopogon vesiculosus</name>
    <dbReference type="NCBI Taxonomy" id="180088"/>
    <lineage>
        <taxon>Eukaryota</taxon>
        <taxon>Fungi</taxon>
        <taxon>Dikarya</taxon>
        <taxon>Basidiomycota</taxon>
        <taxon>Agaricomycotina</taxon>
        <taxon>Agaricomycetes</taxon>
        <taxon>Agaricomycetidae</taxon>
        <taxon>Boletales</taxon>
        <taxon>Suillineae</taxon>
        <taxon>Rhizopogonaceae</taxon>
        <taxon>Rhizopogon</taxon>
    </lineage>
</organism>
<dbReference type="PROSITE" id="PS51762">
    <property type="entry name" value="GH16_2"/>
    <property type="match status" value="1"/>
</dbReference>
<keyword evidence="6" id="KW-1185">Reference proteome</keyword>
<dbReference type="SMART" id="SM00066">
    <property type="entry name" value="GAL4"/>
    <property type="match status" value="2"/>
</dbReference>
<dbReference type="PANTHER" id="PTHR10963">
    <property type="entry name" value="GLYCOSYL HYDROLASE-RELATED"/>
    <property type="match status" value="1"/>
</dbReference>
<dbReference type="InterPro" id="IPR000757">
    <property type="entry name" value="Beta-glucanase-like"/>
</dbReference>
<feature type="compositionally biased region" description="Low complexity" evidence="1">
    <location>
        <begin position="1384"/>
        <end position="1395"/>
    </location>
</feature>
<feature type="compositionally biased region" description="Basic and acidic residues" evidence="1">
    <location>
        <begin position="922"/>
        <end position="938"/>
    </location>
</feature>
<dbReference type="PANTHER" id="PTHR10963:SF24">
    <property type="entry name" value="GLYCOSIDASE C21B10.07-RELATED"/>
    <property type="match status" value="1"/>
</dbReference>
<feature type="region of interest" description="Disordered" evidence="1">
    <location>
        <begin position="792"/>
        <end position="866"/>
    </location>
</feature>
<feature type="domain" description="Zn(2)-C6 fungal-type" evidence="3">
    <location>
        <begin position="397"/>
        <end position="426"/>
    </location>
</feature>
<feature type="domain" description="Zn(2)-C6 fungal-type" evidence="3">
    <location>
        <begin position="364"/>
        <end position="396"/>
    </location>
</feature>
<feature type="signal peptide" evidence="2">
    <location>
        <begin position="1"/>
        <end position="20"/>
    </location>
</feature>
<feature type="compositionally biased region" description="Polar residues" evidence="1">
    <location>
        <begin position="801"/>
        <end position="811"/>
    </location>
</feature>
<reference evidence="5 6" key="1">
    <citation type="submission" date="2016-03" db="EMBL/GenBank/DDBJ databases">
        <title>Comparative genomics of the ectomycorrhizal sister species Rhizopogon vinicolor and Rhizopogon vesiculosus (Basidiomycota: Boletales) reveals a divergence of the mating type B locus.</title>
        <authorList>
            <person name="Mujic A.B."/>
            <person name="Kuo A."/>
            <person name="Tritt A."/>
            <person name="Lipzen A."/>
            <person name="Chen C."/>
            <person name="Johnson J."/>
            <person name="Sharma A."/>
            <person name="Barry K."/>
            <person name="Grigoriev I.V."/>
            <person name="Spatafora J.W."/>
        </authorList>
    </citation>
    <scope>NUCLEOTIDE SEQUENCE [LARGE SCALE GENOMIC DNA]</scope>
    <source>
        <strain evidence="5 6">AM-OR11-056</strain>
    </source>
</reference>
<feature type="compositionally biased region" description="Basic and acidic residues" evidence="1">
    <location>
        <begin position="731"/>
        <end position="742"/>
    </location>
</feature>
<dbReference type="Gene3D" id="2.60.120.200">
    <property type="match status" value="1"/>
</dbReference>
<dbReference type="Gene3D" id="4.10.240.10">
    <property type="entry name" value="Zn(2)-C6 fungal-type DNA-binding domain"/>
    <property type="match status" value="2"/>
</dbReference>
<name>A0A1J8RFB2_9AGAM</name>
<feature type="compositionally biased region" description="Polar residues" evidence="1">
    <location>
        <begin position="942"/>
        <end position="957"/>
    </location>
</feature>
<evidence type="ECO:0000313" key="6">
    <source>
        <dbReference type="Proteomes" id="UP000183567"/>
    </source>
</evidence>
<feature type="region of interest" description="Disordered" evidence="1">
    <location>
        <begin position="1158"/>
        <end position="1190"/>
    </location>
</feature>
<dbReference type="Pfam" id="PF26113">
    <property type="entry name" value="GH16_XgeA"/>
    <property type="match status" value="1"/>
</dbReference>